<dbReference type="PANTHER" id="PTHR30349">
    <property type="entry name" value="PHAGE INTEGRASE-RELATED"/>
    <property type="match status" value="1"/>
</dbReference>
<comment type="similarity">
    <text evidence="1">Belongs to the 'phage' integrase family.</text>
</comment>
<evidence type="ECO:0000313" key="7">
    <source>
        <dbReference type="Proteomes" id="UP000198564"/>
    </source>
</evidence>
<dbReference type="InterPro" id="IPR050090">
    <property type="entry name" value="Tyrosine_recombinase_XerCD"/>
</dbReference>
<dbReference type="SUPFAM" id="SSF56349">
    <property type="entry name" value="DNA breaking-rejoining enzymes"/>
    <property type="match status" value="1"/>
</dbReference>
<dbReference type="CDD" id="cd01189">
    <property type="entry name" value="INT_ICEBs1_C_like"/>
    <property type="match status" value="1"/>
</dbReference>
<evidence type="ECO:0000256" key="4">
    <source>
        <dbReference type="ARBA" id="ARBA00023172"/>
    </source>
</evidence>
<dbReference type="InterPro" id="IPR004107">
    <property type="entry name" value="Integrase_SAM-like_N"/>
</dbReference>
<dbReference type="Proteomes" id="UP000198564">
    <property type="component" value="Unassembled WGS sequence"/>
</dbReference>
<keyword evidence="2" id="KW-0229">DNA integration</keyword>
<evidence type="ECO:0000256" key="2">
    <source>
        <dbReference type="ARBA" id="ARBA00022908"/>
    </source>
</evidence>
<evidence type="ECO:0000256" key="1">
    <source>
        <dbReference type="ARBA" id="ARBA00008857"/>
    </source>
</evidence>
<dbReference type="GO" id="GO:0003677">
    <property type="term" value="F:DNA binding"/>
    <property type="evidence" value="ECO:0007669"/>
    <property type="project" value="UniProtKB-KW"/>
</dbReference>
<dbReference type="Gene3D" id="1.10.150.130">
    <property type="match status" value="1"/>
</dbReference>
<protein>
    <submittedName>
        <fullName evidence="6">Site-specific recombinase XerD</fullName>
    </submittedName>
</protein>
<keyword evidence="7" id="KW-1185">Reference proteome</keyword>
<evidence type="ECO:0000259" key="5">
    <source>
        <dbReference type="PROSITE" id="PS51898"/>
    </source>
</evidence>
<keyword evidence="4" id="KW-0233">DNA recombination</keyword>
<evidence type="ECO:0000256" key="3">
    <source>
        <dbReference type="ARBA" id="ARBA00023125"/>
    </source>
</evidence>
<dbReference type="InterPro" id="IPR013762">
    <property type="entry name" value="Integrase-like_cat_sf"/>
</dbReference>
<organism evidence="6 7">
    <name type="scientific">Alkalibacterium gilvum</name>
    <dbReference type="NCBI Taxonomy" id="1130080"/>
    <lineage>
        <taxon>Bacteria</taxon>
        <taxon>Bacillati</taxon>
        <taxon>Bacillota</taxon>
        <taxon>Bacilli</taxon>
        <taxon>Lactobacillales</taxon>
        <taxon>Carnobacteriaceae</taxon>
        <taxon>Alkalibacterium</taxon>
    </lineage>
</organism>
<dbReference type="AlphaFoldDB" id="A0A1H6RTP5"/>
<gene>
    <name evidence="6" type="ORF">SAMN04488113_10489</name>
</gene>
<name>A0A1H6RTP5_9LACT</name>
<proteinExistence type="inferred from homology"/>
<dbReference type="InterPro" id="IPR028259">
    <property type="entry name" value="AP2-like_int_N"/>
</dbReference>
<dbReference type="RefSeq" id="WP_091632994.1">
    <property type="nucleotide sequence ID" value="NZ_FNYW01000004.1"/>
</dbReference>
<dbReference type="Pfam" id="PF00589">
    <property type="entry name" value="Phage_integrase"/>
    <property type="match status" value="1"/>
</dbReference>
<keyword evidence="3" id="KW-0238">DNA-binding</keyword>
<dbReference type="PANTHER" id="PTHR30349:SF64">
    <property type="entry name" value="PROPHAGE INTEGRASE INTD-RELATED"/>
    <property type="match status" value="1"/>
</dbReference>
<reference evidence="7" key="1">
    <citation type="submission" date="2016-10" db="EMBL/GenBank/DDBJ databases">
        <authorList>
            <person name="Varghese N."/>
            <person name="Submissions S."/>
        </authorList>
    </citation>
    <scope>NUCLEOTIDE SEQUENCE [LARGE SCALE GENOMIC DNA]</scope>
    <source>
        <strain evidence="7">DSM 25751</strain>
    </source>
</reference>
<dbReference type="GO" id="GO:0006310">
    <property type="term" value="P:DNA recombination"/>
    <property type="evidence" value="ECO:0007669"/>
    <property type="project" value="UniProtKB-KW"/>
</dbReference>
<dbReference type="Pfam" id="PF14659">
    <property type="entry name" value="Phage_int_SAM_3"/>
    <property type="match status" value="1"/>
</dbReference>
<dbReference type="Pfam" id="PF14657">
    <property type="entry name" value="Arm-DNA-bind_4"/>
    <property type="match status" value="1"/>
</dbReference>
<evidence type="ECO:0000313" key="6">
    <source>
        <dbReference type="EMBL" id="SEI59119.1"/>
    </source>
</evidence>
<accession>A0A1H6RTP5</accession>
<dbReference type="EMBL" id="FNYW01000004">
    <property type="protein sequence ID" value="SEI59119.1"/>
    <property type="molecule type" value="Genomic_DNA"/>
</dbReference>
<dbReference type="InterPro" id="IPR010998">
    <property type="entry name" value="Integrase_recombinase_N"/>
</dbReference>
<dbReference type="STRING" id="1130080.SAMN04488113_10489"/>
<dbReference type="InterPro" id="IPR002104">
    <property type="entry name" value="Integrase_catalytic"/>
</dbReference>
<feature type="domain" description="Tyr recombinase" evidence="5">
    <location>
        <begin position="170"/>
        <end position="372"/>
    </location>
</feature>
<dbReference type="PROSITE" id="PS51898">
    <property type="entry name" value="TYR_RECOMBINASE"/>
    <property type="match status" value="1"/>
</dbReference>
<dbReference type="OrthoDB" id="9803188at2"/>
<dbReference type="InterPro" id="IPR011010">
    <property type="entry name" value="DNA_brk_join_enz"/>
</dbReference>
<sequence length="380" mass="44578">MLQIKTYQKKDGNTYYKFQTYLGVDNAGKPVRASRSGFSSKSEARKEAMRLKAEFQEQGYQKPVYDTFEEMYELWFKVIYREDVKESTAVKTREMFDNHILKDLGQLRIQAITPAQCQEAVFKWSERITKAKAMKNYCKRIFDYAITLDKIRHNPMDRVHVPKKKTDKKREVNFYTKEELKLFLEYVKEDVNPRWYPLFRLLAFSGMRKGEALALEWRDINLEDKTVTINKTLSRGENNSLIIQSTKTSAGERTISLDDITLNVLKEWRKKQRLDYLKLGINTNKPGQLLFSTYDNEFIQHSNITSFMNKIIKENGLKRITPHQLRHTHCSILFEAGAKPIDVKERLGHSSIDVTMNIYTHVTEQSKEETANIFAQHVGF</sequence>
<dbReference type="GO" id="GO:0015074">
    <property type="term" value="P:DNA integration"/>
    <property type="evidence" value="ECO:0007669"/>
    <property type="project" value="UniProtKB-KW"/>
</dbReference>
<dbReference type="Gene3D" id="1.10.443.10">
    <property type="entry name" value="Intergrase catalytic core"/>
    <property type="match status" value="1"/>
</dbReference>